<dbReference type="EMBL" id="KZ988102">
    <property type="protein sequence ID" value="RKP13124.1"/>
    <property type="molecule type" value="Genomic_DNA"/>
</dbReference>
<evidence type="ECO:0000313" key="6">
    <source>
        <dbReference type="Proteomes" id="UP000267251"/>
    </source>
</evidence>
<dbReference type="InterPro" id="IPR007015">
    <property type="entry name" value="DNA_pol_V/MYBBP1A"/>
</dbReference>
<name>A0A4P9Y370_9FUNG</name>
<feature type="compositionally biased region" description="Pro residues" evidence="4">
    <location>
        <begin position="1"/>
        <end position="12"/>
    </location>
</feature>
<comment type="similarity">
    <text evidence="2">Belongs to the MYBBP1A family.</text>
</comment>
<dbReference type="GO" id="GO:0000182">
    <property type="term" value="F:rDNA binding"/>
    <property type="evidence" value="ECO:0007669"/>
    <property type="project" value="TreeGrafter"/>
</dbReference>
<feature type="region of interest" description="Disordered" evidence="4">
    <location>
        <begin position="765"/>
        <end position="818"/>
    </location>
</feature>
<gene>
    <name evidence="5" type="ORF">BJ684DRAFT_20366</name>
</gene>
<dbReference type="InterPro" id="IPR016024">
    <property type="entry name" value="ARM-type_fold"/>
</dbReference>
<dbReference type="GO" id="GO:0006355">
    <property type="term" value="P:regulation of DNA-templated transcription"/>
    <property type="evidence" value="ECO:0007669"/>
    <property type="project" value="InterPro"/>
</dbReference>
<organism evidence="5 6">
    <name type="scientific">Piptocephalis cylindrospora</name>
    <dbReference type="NCBI Taxonomy" id="1907219"/>
    <lineage>
        <taxon>Eukaryota</taxon>
        <taxon>Fungi</taxon>
        <taxon>Fungi incertae sedis</taxon>
        <taxon>Zoopagomycota</taxon>
        <taxon>Zoopagomycotina</taxon>
        <taxon>Zoopagomycetes</taxon>
        <taxon>Zoopagales</taxon>
        <taxon>Piptocephalidaceae</taxon>
        <taxon>Piptocephalis</taxon>
    </lineage>
</organism>
<feature type="compositionally biased region" description="Acidic residues" evidence="4">
    <location>
        <begin position="765"/>
        <end position="816"/>
    </location>
</feature>
<accession>A0A4P9Y370</accession>
<feature type="region of interest" description="Disordered" evidence="4">
    <location>
        <begin position="579"/>
        <end position="604"/>
    </location>
</feature>
<keyword evidence="3" id="KW-0539">Nucleus</keyword>
<dbReference type="SUPFAM" id="SSF48371">
    <property type="entry name" value="ARM repeat"/>
    <property type="match status" value="1"/>
</dbReference>
<dbReference type="GO" id="GO:0005730">
    <property type="term" value="C:nucleolus"/>
    <property type="evidence" value="ECO:0007669"/>
    <property type="project" value="InterPro"/>
</dbReference>
<feature type="region of interest" description="Disordered" evidence="4">
    <location>
        <begin position="686"/>
        <end position="713"/>
    </location>
</feature>
<sequence length="1225" mass="132451">MPGPLPVKPTPTPASVKTMSTGASTTLPLYWDLASMEASKRLGAATSLIRQLQDFQTAFTQGLSEKDVTKRPSLTLETLDLYCAKDVAYALRRLFRGLASSREGARQGFSLALTELLTSLDFVTIPFLLELLESSTEISSGSSGQEERDALFGRVFGLMCIVQAGIPARSFAEGKPDLEMLFTMAARLSRAKPYLREPTAQAILQLVPQIPPSTHPRALEKLAAIMFSTETKTPESLQLALTIQETAPDINIYRYFSGWESGDLLQAGNLPMLAEILQESSSTDPALYSTWHPQLHTVWHTLLGLYFPEPRRSTLCPFPDLWVEAVDKGLFGASISPEHKYWGFELLEAALNAIPAPYLSSLLTPNILRTFVGCLSGPSDQPLAKRARQSLSRLVELAGRSQEGRLALSTALTGPHGHRDFDRVTRTRTVESLLSARDGKDMNGYFEYLSGLFTSAAATHAEEGMRRQKWTVDQMLGLVRNPKNPRSNDLTRKLIQFLLQHIMDTKETGGVREMCTERLFSLLTDLATSPPPVAGEEKGTVRGKKFHGRLEAKEGSSLWLEEVVWMVWGMLGEPKGVSTGKAVRRSVRKGGNRGSPEATGTTSQMLEETGAEAKEALALARAEAEGLAGRIGSMEAGEKQGQLDSLYQLLLHEWLLLFMLHGISEEEGVAAIQDLKGCLDRLHPEEDKKKKRGAAGAKKGKATGKEEEEGAEEPEAISVLVDLVLSFLSRATHLQRTLAEQALVSHAPLVTDGAIELMLAVLEEGDEETGGHDNDEEEEEEEEEMEEEMEEEESLEEEEESEDDGDESDEDEEDNSPVDPEFQARIEAALGEARASEDAESDGSVDDEGMKGFDGALEEVFRQRKLAKSSKSGVVEARRHLRLRVCGMLEAYGKAVSARELTAWSAVVPLLRRAGSGGQVGERCTSVVREGWVKAKGPGVKVTAGGEEEEKVIGWMKDVSRVARSRGDRTLTKLCGMVWRGLGRMVPLARVEELGREGLKRFLTGKDGRGGGREGGFWEVVVMTHGGGASGKETGAEAGGLPWAILTLVNFGCRAGQVRDGYTMSEAWRWLGSLGQSGLQARDVGGSEWEELVSGIGGGLGELLEGVATGGKSVVGGVIPTGERLKAIMKRAVGLVKRLGRLDAGSGVLLEAAGLTTDRVECAVSGLDKEWMRMQGRQLLGVLQGSVSGGGGKKKGGNSSKGSAPPPSQGSQLRSGEQEEGGEGG</sequence>
<feature type="region of interest" description="Disordered" evidence="4">
    <location>
        <begin position="831"/>
        <end position="851"/>
    </location>
</feature>
<dbReference type="PANTHER" id="PTHR13213">
    <property type="entry name" value="MYB-BINDING PROTEIN 1A FAMILY MEMBER"/>
    <property type="match status" value="1"/>
</dbReference>
<dbReference type="OrthoDB" id="342531at2759"/>
<keyword evidence="6" id="KW-1185">Reference proteome</keyword>
<comment type="subcellular location">
    <subcellularLocation>
        <location evidence="1">Nucleus</location>
    </subcellularLocation>
</comment>
<dbReference type="PANTHER" id="PTHR13213:SF2">
    <property type="entry name" value="MYB-BINDING PROTEIN 1A"/>
    <property type="match status" value="1"/>
</dbReference>
<evidence type="ECO:0000256" key="2">
    <source>
        <dbReference type="ARBA" id="ARBA00006809"/>
    </source>
</evidence>
<feature type="compositionally biased region" description="Basic residues" evidence="4">
    <location>
        <begin position="689"/>
        <end position="702"/>
    </location>
</feature>
<evidence type="ECO:0000256" key="3">
    <source>
        <dbReference type="ARBA" id="ARBA00023242"/>
    </source>
</evidence>
<evidence type="ECO:0000313" key="5">
    <source>
        <dbReference type="EMBL" id="RKP13124.1"/>
    </source>
</evidence>
<evidence type="ECO:0000256" key="1">
    <source>
        <dbReference type="ARBA" id="ARBA00004123"/>
    </source>
</evidence>
<feature type="compositionally biased region" description="Basic residues" evidence="4">
    <location>
        <begin position="582"/>
        <end position="591"/>
    </location>
</feature>
<dbReference type="Pfam" id="PF04931">
    <property type="entry name" value="DNA_pol_phi"/>
    <property type="match status" value="1"/>
</dbReference>
<dbReference type="AlphaFoldDB" id="A0A4P9Y370"/>
<protein>
    <submittedName>
        <fullName evidence="5">DNA polymerase phi-domain-containing protein</fullName>
    </submittedName>
</protein>
<reference evidence="6" key="1">
    <citation type="journal article" date="2018" name="Nat. Microbiol.">
        <title>Leveraging single-cell genomics to expand the fungal tree of life.</title>
        <authorList>
            <person name="Ahrendt S.R."/>
            <person name="Quandt C.A."/>
            <person name="Ciobanu D."/>
            <person name="Clum A."/>
            <person name="Salamov A."/>
            <person name="Andreopoulos B."/>
            <person name="Cheng J.F."/>
            <person name="Woyke T."/>
            <person name="Pelin A."/>
            <person name="Henrissat B."/>
            <person name="Reynolds N.K."/>
            <person name="Benny G.L."/>
            <person name="Smith M.E."/>
            <person name="James T.Y."/>
            <person name="Grigoriev I.V."/>
        </authorList>
    </citation>
    <scope>NUCLEOTIDE SEQUENCE [LARGE SCALE GENOMIC DNA]</scope>
</reference>
<feature type="compositionally biased region" description="Acidic residues" evidence="4">
    <location>
        <begin position="838"/>
        <end position="847"/>
    </location>
</feature>
<feature type="region of interest" description="Disordered" evidence="4">
    <location>
        <begin position="1184"/>
        <end position="1225"/>
    </location>
</feature>
<proteinExistence type="inferred from homology"/>
<evidence type="ECO:0000256" key="4">
    <source>
        <dbReference type="SAM" id="MobiDB-lite"/>
    </source>
</evidence>
<dbReference type="Proteomes" id="UP000267251">
    <property type="component" value="Unassembled WGS sequence"/>
</dbReference>
<feature type="compositionally biased region" description="Low complexity" evidence="4">
    <location>
        <begin position="1197"/>
        <end position="1215"/>
    </location>
</feature>
<feature type="region of interest" description="Disordered" evidence="4">
    <location>
        <begin position="1"/>
        <end position="20"/>
    </location>
</feature>